<evidence type="ECO:0000256" key="10">
    <source>
        <dbReference type="ARBA" id="ARBA00038378"/>
    </source>
</evidence>
<dbReference type="Gene3D" id="3.80.10.10">
    <property type="entry name" value="Ribonuclease Inhibitor"/>
    <property type="match status" value="2"/>
</dbReference>
<keyword evidence="9" id="KW-0966">Cell projection</keyword>
<feature type="coiled-coil region" evidence="12">
    <location>
        <begin position="358"/>
        <end position="385"/>
    </location>
</feature>
<evidence type="ECO:0000256" key="1">
    <source>
        <dbReference type="ARBA" id="ARBA00004611"/>
    </source>
</evidence>
<protein>
    <recommendedName>
        <fullName evidence="11">Dynein regulatory complex subunit 3</fullName>
    </recommendedName>
</protein>
<evidence type="ECO:0000256" key="5">
    <source>
        <dbReference type="ARBA" id="ARBA00022846"/>
    </source>
</evidence>
<keyword evidence="2" id="KW-0963">Cytoplasm</keyword>
<sequence>MPSNENDDIAVIDEELIQHALADSADPSAGGALSLASMVSEATSLRLSFKSIKKIDNLAGFENLTTLCLDNNVIDSICNISHLTQLKWLDLSFNNITEIEGLNSCTQLMDVSLFNNKIDTIQGLDECKELQCLSLGNNKINSLDICQYLRKFKKLHLINLEGNPVCGEPEYKAQLLAFLPKIKYLDYALIHASDVANAREQYQDELQDAEEQELIEADKANRDATAAQETAMLEAANLTVTQTIFDDFFKEDTEYNKLQHLPQINDIVEDLQNSINTQSEELKDKGLALQKQKEEEIEKFEKALEGVRAKGASISIKKIEDFARQKKRVFRDIEVNDASLTKAQPLLDNLKDLYDQLMDMEMQQVQQFQELLDQFENAYGILKSQCAEQTTNYFKTIQEAEEKYHEDVTKLANDLLSKAGEGELPEGLTEDAKNLLVDRDALMASISSSHDIHVSKAYAAESIMEEKEKQNAETIVKKYTDDAATRNRSRIMELYKFVEDSKASILMIMNQKTQEEEDDEY</sequence>
<dbReference type="PROSITE" id="PS51450">
    <property type="entry name" value="LRR"/>
    <property type="match status" value="3"/>
</dbReference>
<organism evidence="13 14">
    <name type="scientific">Triparma columacea</name>
    <dbReference type="NCBI Taxonomy" id="722753"/>
    <lineage>
        <taxon>Eukaryota</taxon>
        <taxon>Sar</taxon>
        <taxon>Stramenopiles</taxon>
        <taxon>Ochrophyta</taxon>
        <taxon>Bolidophyceae</taxon>
        <taxon>Parmales</taxon>
        <taxon>Triparmaceae</taxon>
        <taxon>Triparma</taxon>
    </lineage>
</organism>
<reference evidence="14" key="1">
    <citation type="journal article" date="2023" name="Commun. Biol.">
        <title>Genome analysis of Parmales, the sister group of diatoms, reveals the evolutionary specialization of diatoms from phago-mixotrophs to photoautotrophs.</title>
        <authorList>
            <person name="Ban H."/>
            <person name="Sato S."/>
            <person name="Yoshikawa S."/>
            <person name="Yamada K."/>
            <person name="Nakamura Y."/>
            <person name="Ichinomiya M."/>
            <person name="Sato N."/>
            <person name="Blanc-Mathieu R."/>
            <person name="Endo H."/>
            <person name="Kuwata A."/>
            <person name="Ogata H."/>
        </authorList>
    </citation>
    <scope>NUCLEOTIDE SEQUENCE [LARGE SCALE GENOMIC DNA]</scope>
</reference>
<dbReference type="PANTHER" id="PTHR45973:SF12">
    <property type="entry name" value="DYNEIN REGULATORY COMPLEX SUBUNIT 3"/>
    <property type="match status" value="1"/>
</dbReference>
<dbReference type="SUPFAM" id="SSF52075">
    <property type="entry name" value="Outer arm dynein light chain 1"/>
    <property type="match status" value="1"/>
</dbReference>
<evidence type="ECO:0000256" key="4">
    <source>
        <dbReference type="ARBA" id="ARBA00022737"/>
    </source>
</evidence>
<comment type="subcellular location">
    <subcellularLocation>
        <location evidence="1">Cytoplasm</location>
        <location evidence="1">Cytoskeleton</location>
        <location evidence="1">Flagellum axoneme</location>
    </subcellularLocation>
</comment>
<keyword evidence="6 12" id="KW-0175">Coiled coil</keyword>
<dbReference type="SMART" id="SM00365">
    <property type="entry name" value="LRR_SD22"/>
    <property type="match status" value="3"/>
</dbReference>
<evidence type="ECO:0000256" key="3">
    <source>
        <dbReference type="ARBA" id="ARBA00022614"/>
    </source>
</evidence>
<evidence type="ECO:0000256" key="8">
    <source>
        <dbReference type="ARBA" id="ARBA00023212"/>
    </source>
</evidence>
<dbReference type="GO" id="GO:0005929">
    <property type="term" value="C:cilium"/>
    <property type="evidence" value="ECO:0007669"/>
    <property type="project" value="TreeGrafter"/>
</dbReference>
<keyword evidence="3" id="KW-0433">Leucine-rich repeat</keyword>
<evidence type="ECO:0000256" key="12">
    <source>
        <dbReference type="SAM" id="Coils"/>
    </source>
</evidence>
<accession>A0A9W7L2K7</accession>
<evidence type="ECO:0000256" key="9">
    <source>
        <dbReference type="ARBA" id="ARBA00023273"/>
    </source>
</evidence>
<dbReference type="PANTHER" id="PTHR45973">
    <property type="entry name" value="PROTEIN PHOSPHATASE 1 REGULATORY SUBUNIT SDS22-RELATED"/>
    <property type="match status" value="1"/>
</dbReference>
<keyword evidence="7" id="KW-0969">Cilium</keyword>
<dbReference type="Proteomes" id="UP001165065">
    <property type="component" value="Unassembled WGS sequence"/>
</dbReference>
<dbReference type="InterPro" id="IPR050576">
    <property type="entry name" value="Cilia_flagella_integrity"/>
</dbReference>
<evidence type="ECO:0000313" key="14">
    <source>
        <dbReference type="Proteomes" id="UP001165065"/>
    </source>
</evidence>
<dbReference type="InterPro" id="IPR001611">
    <property type="entry name" value="Leu-rich_rpt"/>
</dbReference>
<evidence type="ECO:0000256" key="6">
    <source>
        <dbReference type="ARBA" id="ARBA00023054"/>
    </source>
</evidence>
<comment type="caution">
    <text evidence="13">The sequence shown here is derived from an EMBL/GenBank/DDBJ whole genome shotgun (WGS) entry which is preliminary data.</text>
</comment>
<comment type="similarity">
    <text evidence="10">Belongs to the DRC3 family.</text>
</comment>
<keyword evidence="14" id="KW-1185">Reference proteome</keyword>
<feature type="coiled-coil region" evidence="12">
    <location>
        <begin position="192"/>
        <end position="219"/>
    </location>
</feature>
<keyword evidence="5" id="KW-0282">Flagellum</keyword>
<proteinExistence type="inferred from homology"/>
<keyword evidence="4" id="KW-0677">Repeat</keyword>
<evidence type="ECO:0000313" key="13">
    <source>
        <dbReference type="EMBL" id="GMI22606.1"/>
    </source>
</evidence>
<gene>
    <name evidence="13" type="ORF">TrCOL_g1232</name>
</gene>
<dbReference type="AlphaFoldDB" id="A0A9W7L2K7"/>
<name>A0A9W7L2K7_9STRA</name>
<keyword evidence="8" id="KW-0206">Cytoskeleton</keyword>
<dbReference type="EMBL" id="BRYA01000552">
    <property type="protein sequence ID" value="GMI22606.1"/>
    <property type="molecule type" value="Genomic_DNA"/>
</dbReference>
<dbReference type="InterPro" id="IPR032675">
    <property type="entry name" value="LRR_dom_sf"/>
</dbReference>
<evidence type="ECO:0000256" key="11">
    <source>
        <dbReference type="ARBA" id="ARBA00040950"/>
    </source>
</evidence>
<evidence type="ECO:0000256" key="2">
    <source>
        <dbReference type="ARBA" id="ARBA00022490"/>
    </source>
</evidence>
<evidence type="ECO:0000256" key="7">
    <source>
        <dbReference type="ARBA" id="ARBA00023069"/>
    </source>
</evidence>
<dbReference type="OrthoDB" id="266138at2759"/>
<dbReference type="Pfam" id="PF14580">
    <property type="entry name" value="LRR_9"/>
    <property type="match status" value="1"/>
</dbReference>